<dbReference type="OrthoDB" id="2157460at2759"/>
<proteinExistence type="predicted"/>
<name>A0A814JNK3_9BILA</name>
<keyword evidence="1" id="KW-0732">Signal</keyword>
<gene>
    <name evidence="2" type="ORF">GPM918_LOCUS15737</name>
    <name evidence="3" type="ORF">SRO942_LOCUS15737</name>
</gene>
<dbReference type="Proteomes" id="UP000681722">
    <property type="component" value="Unassembled WGS sequence"/>
</dbReference>
<comment type="caution">
    <text evidence="2">The sequence shown here is derived from an EMBL/GenBank/DDBJ whole genome shotgun (WGS) entry which is preliminary data.</text>
</comment>
<feature type="signal peptide" evidence="1">
    <location>
        <begin position="1"/>
        <end position="21"/>
    </location>
</feature>
<evidence type="ECO:0000313" key="2">
    <source>
        <dbReference type="EMBL" id="CAF1040196.1"/>
    </source>
</evidence>
<reference evidence="2" key="1">
    <citation type="submission" date="2021-02" db="EMBL/GenBank/DDBJ databases">
        <authorList>
            <person name="Nowell W R."/>
        </authorList>
    </citation>
    <scope>NUCLEOTIDE SEQUENCE</scope>
</reference>
<protein>
    <submittedName>
        <fullName evidence="2">Uncharacterized protein</fullName>
    </submittedName>
</protein>
<keyword evidence="4" id="KW-1185">Reference proteome</keyword>
<dbReference type="EMBL" id="CAJOBC010004006">
    <property type="protein sequence ID" value="CAF3810474.1"/>
    <property type="molecule type" value="Genomic_DNA"/>
</dbReference>
<accession>A0A814JNK3</accession>
<evidence type="ECO:0000313" key="3">
    <source>
        <dbReference type="EMBL" id="CAF3810474.1"/>
    </source>
</evidence>
<sequence length="172" mass="19176">MHCYYIYYLSIFIILFSYTNSQTPICKPTGCSGQICADNDIITTCEYRSEYECYRSAKCERQTNGECGWTMNESLKKCLTSSTSASSCFDTLTKCKTNVDCCKSKCYKRQGKDGVCMHPNKTIPCKGCLSTTCEENLDCCNCQCTDGLCLLPCCPPVIRPGNPPCRDCGFRG</sequence>
<evidence type="ECO:0000313" key="4">
    <source>
        <dbReference type="Proteomes" id="UP000663829"/>
    </source>
</evidence>
<feature type="chain" id="PRO_5044131936" evidence="1">
    <location>
        <begin position="22"/>
        <end position="172"/>
    </location>
</feature>
<dbReference type="Proteomes" id="UP000663829">
    <property type="component" value="Unassembled WGS sequence"/>
</dbReference>
<evidence type="ECO:0000256" key="1">
    <source>
        <dbReference type="SAM" id="SignalP"/>
    </source>
</evidence>
<dbReference type="EMBL" id="CAJNOQ010004006">
    <property type="protein sequence ID" value="CAF1040196.1"/>
    <property type="molecule type" value="Genomic_DNA"/>
</dbReference>
<dbReference type="AlphaFoldDB" id="A0A814JNK3"/>
<organism evidence="2 4">
    <name type="scientific">Didymodactylos carnosus</name>
    <dbReference type="NCBI Taxonomy" id="1234261"/>
    <lineage>
        <taxon>Eukaryota</taxon>
        <taxon>Metazoa</taxon>
        <taxon>Spiralia</taxon>
        <taxon>Gnathifera</taxon>
        <taxon>Rotifera</taxon>
        <taxon>Eurotatoria</taxon>
        <taxon>Bdelloidea</taxon>
        <taxon>Philodinida</taxon>
        <taxon>Philodinidae</taxon>
        <taxon>Didymodactylos</taxon>
    </lineage>
</organism>